<dbReference type="SUPFAM" id="SSF110296">
    <property type="entry name" value="Oligoxyloglucan reducing end-specific cellobiohydrolase"/>
    <property type="match status" value="1"/>
</dbReference>
<dbReference type="Pfam" id="PF18962">
    <property type="entry name" value="Por_Secre_tail"/>
    <property type="match status" value="1"/>
</dbReference>
<evidence type="ECO:0000313" key="4">
    <source>
        <dbReference type="Proteomes" id="UP001500454"/>
    </source>
</evidence>
<keyword evidence="4" id="KW-1185">Reference proteome</keyword>
<name>A0ABP8JB03_9BACT</name>
<feature type="chain" id="PRO_5045905011" description="Secretion system C-terminal sorting domain-containing protein" evidence="1">
    <location>
        <begin position="24"/>
        <end position="490"/>
    </location>
</feature>
<comment type="caution">
    <text evidence="3">The sequence shown here is derived from an EMBL/GenBank/DDBJ whole genome shotgun (WGS) entry which is preliminary data.</text>
</comment>
<dbReference type="Gene3D" id="2.130.10.10">
    <property type="entry name" value="YVTN repeat-like/Quinoprotein amine dehydrogenase"/>
    <property type="match status" value="1"/>
</dbReference>
<evidence type="ECO:0000259" key="2">
    <source>
        <dbReference type="Pfam" id="PF18962"/>
    </source>
</evidence>
<dbReference type="EMBL" id="BAABHA010000010">
    <property type="protein sequence ID" value="GAA4388030.1"/>
    <property type="molecule type" value="Genomic_DNA"/>
</dbReference>
<dbReference type="Proteomes" id="UP001500454">
    <property type="component" value="Unassembled WGS sequence"/>
</dbReference>
<dbReference type="InterPro" id="IPR015943">
    <property type="entry name" value="WD40/YVTN_repeat-like_dom_sf"/>
</dbReference>
<evidence type="ECO:0000256" key="1">
    <source>
        <dbReference type="SAM" id="SignalP"/>
    </source>
</evidence>
<organism evidence="3 4">
    <name type="scientific">Hymenobacter koreensis</name>
    <dbReference type="NCBI Taxonomy" id="1084523"/>
    <lineage>
        <taxon>Bacteria</taxon>
        <taxon>Pseudomonadati</taxon>
        <taxon>Bacteroidota</taxon>
        <taxon>Cytophagia</taxon>
        <taxon>Cytophagales</taxon>
        <taxon>Hymenobacteraceae</taxon>
        <taxon>Hymenobacter</taxon>
    </lineage>
</organism>
<proteinExistence type="predicted"/>
<dbReference type="RefSeq" id="WP_345226290.1">
    <property type="nucleotide sequence ID" value="NZ_BAABHA010000010.1"/>
</dbReference>
<dbReference type="InterPro" id="IPR026444">
    <property type="entry name" value="Secre_tail"/>
</dbReference>
<feature type="domain" description="Secretion system C-terminal sorting" evidence="2">
    <location>
        <begin position="410"/>
        <end position="489"/>
    </location>
</feature>
<dbReference type="CDD" id="cd15482">
    <property type="entry name" value="Sialidase_non-viral"/>
    <property type="match status" value="1"/>
</dbReference>
<evidence type="ECO:0000313" key="3">
    <source>
        <dbReference type="EMBL" id="GAA4388030.1"/>
    </source>
</evidence>
<dbReference type="NCBIfam" id="TIGR04183">
    <property type="entry name" value="Por_Secre_tail"/>
    <property type="match status" value="1"/>
</dbReference>
<keyword evidence="1" id="KW-0732">Signal</keyword>
<accession>A0ABP8JB03</accession>
<feature type="signal peptide" evidence="1">
    <location>
        <begin position="1"/>
        <end position="23"/>
    </location>
</feature>
<protein>
    <recommendedName>
        <fullName evidence="2">Secretion system C-terminal sorting domain-containing protein</fullName>
    </recommendedName>
</protein>
<gene>
    <name evidence="3" type="ORF">GCM10023186_34240</name>
</gene>
<reference evidence="4" key="1">
    <citation type="journal article" date="2019" name="Int. J. Syst. Evol. Microbiol.">
        <title>The Global Catalogue of Microorganisms (GCM) 10K type strain sequencing project: providing services to taxonomists for standard genome sequencing and annotation.</title>
        <authorList>
            <consortium name="The Broad Institute Genomics Platform"/>
            <consortium name="The Broad Institute Genome Sequencing Center for Infectious Disease"/>
            <person name="Wu L."/>
            <person name="Ma J."/>
        </authorList>
    </citation>
    <scope>NUCLEOTIDE SEQUENCE [LARGE SCALE GENOMIC DNA]</scope>
    <source>
        <strain evidence="4">JCM 17924</strain>
    </source>
</reference>
<sequence>MKKIVLSLALLGALASFSSKAQAQGAAPFWAPQNSIYNPAASLGNGFRLAHVSIALTNPNIVWGIGGELPPPGATSYTFDKWVKSVDGGATWTTGNIQFGTGYTVGMMQAIDANTCFFMNYSNNGGGEVRRTTDGGATWVNMAANGVNFTLPGSFPNVIAFFDANNGFAAGDPQPAATATTPAGPFQIYTTGDGGNTWRRVATSNLPVAGDAEYGLVGSVARVGNTAWMGGTDQGGANAKVYKSVDQGRTWTASNSPFTDVGGIAFSTATNGLIVNGADIAATTNGGTSFAPVAYTGPFYGQFDIAAVPGVAGMYVASGLRDVPTPTANDYGTVITGNNGQRWTQIDSTIIRYDLDIASNTVGYAVGNNTNPPAGQQPGSLRAIYKNSRPFSSILAARNNAANNTVALSVYPNPSSNGVFTLGLPSGTRNAQNIRVFDALGREVFRRQLNATSAVGAVGLPLDLSSLKSGVYTLELTNSEGTGRQKLVIE</sequence>